<accession>A0AAD7USH5</accession>
<name>A0AAD7USH5_9FUNG</name>
<gene>
    <name evidence="2" type="ORF">O0I10_012500</name>
</gene>
<comment type="caution">
    <text evidence="2">The sequence shown here is derived from an EMBL/GenBank/DDBJ whole genome shotgun (WGS) entry which is preliminary data.</text>
</comment>
<dbReference type="EMBL" id="JARTCD010000130">
    <property type="protein sequence ID" value="KAJ8651929.1"/>
    <property type="molecule type" value="Genomic_DNA"/>
</dbReference>
<protein>
    <submittedName>
        <fullName evidence="2">Uncharacterized protein</fullName>
    </submittedName>
</protein>
<feature type="signal peptide" evidence="1">
    <location>
        <begin position="1"/>
        <end position="21"/>
    </location>
</feature>
<keyword evidence="1" id="KW-0732">Signal</keyword>
<keyword evidence="3" id="KW-1185">Reference proteome</keyword>
<reference evidence="2 3" key="1">
    <citation type="submission" date="2023-03" db="EMBL/GenBank/DDBJ databases">
        <title>Genome sequence of Lichtheimia ornata CBS 291.66.</title>
        <authorList>
            <person name="Mohabir J.T."/>
            <person name="Shea T.P."/>
            <person name="Kurbessoian T."/>
            <person name="Berby B."/>
            <person name="Fontaine J."/>
            <person name="Livny J."/>
            <person name="Gnirke A."/>
            <person name="Stajich J.E."/>
            <person name="Cuomo C.A."/>
        </authorList>
    </citation>
    <scope>NUCLEOTIDE SEQUENCE [LARGE SCALE GENOMIC DNA]</scope>
    <source>
        <strain evidence="2">CBS 291.66</strain>
    </source>
</reference>
<dbReference type="AlphaFoldDB" id="A0AAD7USH5"/>
<proteinExistence type="predicted"/>
<evidence type="ECO:0000313" key="2">
    <source>
        <dbReference type="EMBL" id="KAJ8651929.1"/>
    </source>
</evidence>
<sequence length="67" mass="7099">MKPTLVTTLLFAVALASKAFAEGLTEAQIQEVNRCASVPVDECTTHRNCGIVFDGVNQEACGYVLPG</sequence>
<dbReference type="Proteomes" id="UP001234581">
    <property type="component" value="Unassembled WGS sequence"/>
</dbReference>
<dbReference type="GeneID" id="83219844"/>
<feature type="chain" id="PRO_5042073058" evidence="1">
    <location>
        <begin position="22"/>
        <end position="67"/>
    </location>
</feature>
<organism evidence="2 3">
    <name type="scientific">Lichtheimia ornata</name>
    <dbReference type="NCBI Taxonomy" id="688661"/>
    <lineage>
        <taxon>Eukaryota</taxon>
        <taxon>Fungi</taxon>
        <taxon>Fungi incertae sedis</taxon>
        <taxon>Mucoromycota</taxon>
        <taxon>Mucoromycotina</taxon>
        <taxon>Mucoromycetes</taxon>
        <taxon>Mucorales</taxon>
        <taxon>Lichtheimiaceae</taxon>
        <taxon>Lichtheimia</taxon>
    </lineage>
</organism>
<evidence type="ECO:0000256" key="1">
    <source>
        <dbReference type="SAM" id="SignalP"/>
    </source>
</evidence>
<evidence type="ECO:0000313" key="3">
    <source>
        <dbReference type="Proteomes" id="UP001234581"/>
    </source>
</evidence>
<dbReference type="RefSeq" id="XP_058336843.1">
    <property type="nucleotide sequence ID" value="XM_058492401.1"/>
</dbReference>